<evidence type="ECO:0000256" key="5">
    <source>
        <dbReference type="ARBA" id="ARBA00022694"/>
    </source>
</evidence>
<dbReference type="NCBIfam" id="TIGR00174">
    <property type="entry name" value="miaA"/>
    <property type="match status" value="1"/>
</dbReference>
<evidence type="ECO:0000256" key="10">
    <source>
        <dbReference type="HAMAP-Rule" id="MF_00185"/>
    </source>
</evidence>
<dbReference type="HAMAP" id="MF_00185">
    <property type="entry name" value="IPP_trans"/>
    <property type="match status" value="1"/>
</dbReference>
<dbReference type="InterPro" id="IPR039657">
    <property type="entry name" value="Dimethylallyltransferase"/>
</dbReference>
<feature type="site" description="Interaction with substrate tRNA" evidence="10">
    <location>
        <position position="120"/>
    </location>
</feature>
<comment type="caution">
    <text evidence="10">Lacks conserved residue(s) required for the propagation of feature annotation.</text>
</comment>
<dbReference type="Pfam" id="PF01715">
    <property type="entry name" value="IPPT"/>
    <property type="match status" value="1"/>
</dbReference>
<comment type="function">
    <text evidence="2 10 12">Catalyzes the transfer of a dimethylallyl group onto the adenine at position 37 in tRNAs that read codons beginning with uridine, leading to the formation of N6-(dimethylallyl)adenosine (i(6)A).</text>
</comment>
<comment type="caution">
    <text evidence="14">The sequence shown here is derived from an EMBL/GenBank/DDBJ whole genome shotgun (WGS) entry which is preliminary data.</text>
</comment>
<evidence type="ECO:0000256" key="9">
    <source>
        <dbReference type="ARBA" id="ARBA00049563"/>
    </source>
</evidence>
<dbReference type="InterPro" id="IPR018022">
    <property type="entry name" value="IPT"/>
</dbReference>
<evidence type="ECO:0000256" key="7">
    <source>
        <dbReference type="ARBA" id="ARBA00022840"/>
    </source>
</evidence>
<evidence type="ECO:0000256" key="8">
    <source>
        <dbReference type="ARBA" id="ARBA00022842"/>
    </source>
</evidence>
<reference evidence="14 15" key="1">
    <citation type="submission" date="2019-06" db="EMBL/GenBank/DDBJ databases">
        <authorList>
            <person name="Li J."/>
        </authorList>
    </citation>
    <scope>NUCLEOTIDE SEQUENCE [LARGE SCALE GENOMIC DNA]</scope>
    <source>
        <strain evidence="14 15">LMG 28165</strain>
    </source>
</reference>
<keyword evidence="5 10" id="KW-0819">tRNA processing</keyword>
<sequence length="299" mass="33031">MRPLVIVGPTASGKTALSLELAKRTGGEIINLDSMQMYRGMDIGTAKLPVSERRGIPHHLFDVLDVTTTASVARYQEMAVEAAEEIMARGVRPIFVGGSMLYYQALIDDFAFPPTDPAVRARYQARLEEIGVDALHAELAQVDPAAAEVIEDKDPRRTVRALEVIELTGKPFAASQPPKDAPPRWNAQVIGLATEAEWLNPRIEQRTNEMFDSGFVEEVRELVDKRGLVADSTAGRAIGYAQVLQVLAGEMSEAEAREKTTTGTRRYVRRQRSWFKRDPRITWIDASGDVSAQALAALR</sequence>
<proteinExistence type="inferred from homology"/>
<feature type="binding site" evidence="10">
    <location>
        <begin position="8"/>
        <end position="15"/>
    </location>
    <ligand>
        <name>ATP</name>
        <dbReference type="ChEBI" id="CHEBI:30616"/>
    </ligand>
</feature>
<evidence type="ECO:0000256" key="3">
    <source>
        <dbReference type="ARBA" id="ARBA00005842"/>
    </source>
</evidence>
<dbReference type="OrthoDB" id="9776390at2"/>
<dbReference type="PANTHER" id="PTHR11088:SF60">
    <property type="entry name" value="TRNA DIMETHYLALLYLTRANSFERASE"/>
    <property type="match status" value="1"/>
</dbReference>
<evidence type="ECO:0000256" key="11">
    <source>
        <dbReference type="RuleBase" id="RU003783"/>
    </source>
</evidence>
<feature type="site" description="Interaction with substrate tRNA" evidence="10">
    <location>
        <position position="99"/>
    </location>
</feature>
<dbReference type="AlphaFoldDB" id="A0A5C4U5W7"/>
<dbReference type="EMBL" id="VDHJ01000003">
    <property type="protein sequence ID" value="TNL99453.1"/>
    <property type="molecule type" value="Genomic_DNA"/>
</dbReference>
<dbReference type="Gene3D" id="1.10.20.140">
    <property type="match status" value="1"/>
</dbReference>
<dbReference type="SUPFAM" id="SSF52540">
    <property type="entry name" value="P-loop containing nucleoside triphosphate hydrolases"/>
    <property type="match status" value="1"/>
</dbReference>
<dbReference type="EC" id="2.5.1.75" evidence="10"/>
<evidence type="ECO:0000256" key="13">
    <source>
        <dbReference type="RuleBase" id="RU003785"/>
    </source>
</evidence>
<protein>
    <recommendedName>
        <fullName evidence="10">tRNA dimethylallyltransferase</fullName>
        <ecNumber evidence="10">2.5.1.75</ecNumber>
    </recommendedName>
    <alternativeName>
        <fullName evidence="10">Dimethylallyl diphosphate:tRNA dimethylallyltransferase</fullName>
        <shortName evidence="10">DMAPP:tRNA dimethylallyltransferase</shortName>
        <shortName evidence="10">DMATase</shortName>
    </alternativeName>
    <alternativeName>
        <fullName evidence="10">Isopentenyl-diphosphate:tRNA isopentenyltransferase</fullName>
        <shortName evidence="10">IPP transferase</shortName>
        <shortName evidence="10">IPPT</shortName>
        <shortName evidence="10">IPTase</shortName>
    </alternativeName>
</protein>
<keyword evidence="4 10" id="KW-0808">Transferase</keyword>
<comment type="cofactor">
    <cofactor evidence="1 10">
        <name>Mg(2+)</name>
        <dbReference type="ChEBI" id="CHEBI:18420"/>
    </cofactor>
</comment>
<evidence type="ECO:0000256" key="4">
    <source>
        <dbReference type="ARBA" id="ARBA00022679"/>
    </source>
</evidence>
<dbReference type="GO" id="GO:0052381">
    <property type="term" value="F:tRNA dimethylallyltransferase activity"/>
    <property type="evidence" value="ECO:0007669"/>
    <property type="project" value="UniProtKB-UniRule"/>
</dbReference>
<evidence type="ECO:0000256" key="1">
    <source>
        <dbReference type="ARBA" id="ARBA00001946"/>
    </source>
</evidence>
<dbReference type="Gene3D" id="3.40.50.300">
    <property type="entry name" value="P-loop containing nucleotide triphosphate hydrolases"/>
    <property type="match status" value="1"/>
</dbReference>
<evidence type="ECO:0000256" key="6">
    <source>
        <dbReference type="ARBA" id="ARBA00022741"/>
    </source>
</evidence>
<accession>A0A5C4U5W7</accession>
<keyword evidence="8 10" id="KW-0460">Magnesium</keyword>
<evidence type="ECO:0000256" key="12">
    <source>
        <dbReference type="RuleBase" id="RU003784"/>
    </source>
</evidence>
<dbReference type="GO" id="GO:0006400">
    <property type="term" value="P:tRNA modification"/>
    <property type="evidence" value="ECO:0007669"/>
    <property type="project" value="TreeGrafter"/>
</dbReference>
<organism evidence="14 15">
    <name type="scientific">Corynebacterium tapiri</name>
    <dbReference type="NCBI Taxonomy" id="1448266"/>
    <lineage>
        <taxon>Bacteria</taxon>
        <taxon>Bacillati</taxon>
        <taxon>Actinomycetota</taxon>
        <taxon>Actinomycetes</taxon>
        <taxon>Mycobacteriales</taxon>
        <taxon>Corynebacteriaceae</taxon>
        <taxon>Corynebacterium</taxon>
    </lineage>
</organism>
<feature type="binding site" evidence="10">
    <location>
        <begin position="10"/>
        <end position="15"/>
    </location>
    <ligand>
        <name>substrate</name>
    </ligand>
</feature>
<evidence type="ECO:0000256" key="2">
    <source>
        <dbReference type="ARBA" id="ARBA00003213"/>
    </source>
</evidence>
<name>A0A5C4U5W7_9CORY</name>
<comment type="catalytic activity">
    <reaction evidence="9 10 11">
        <text>adenosine(37) in tRNA + dimethylallyl diphosphate = N(6)-dimethylallyladenosine(37) in tRNA + diphosphate</text>
        <dbReference type="Rhea" id="RHEA:26482"/>
        <dbReference type="Rhea" id="RHEA-COMP:10162"/>
        <dbReference type="Rhea" id="RHEA-COMP:10375"/>
        <dbReference type="ChEBI" id="CHEBI:33019"/>
        <dbReference type="ChEBI" id="CHEBI:57623"/>
        <dbReference type="ChEBI" id="CHEBI:74411"/>
        <dbReference type="ChEBI" id="CHEBI:74415"/>
        <dbReference type="EC" id="2.5.1.75"/>
    </reaction>
</comment>
<keyword evidence="7 10" id="KW-0067">ATP-binding</keyword>
<dbReference type="Proteomes" id="UP000312032">
    <property type="component" value="Unassembled WGS sequence"/>
</dbReference>
<gene>
    <name evidence="10 14" type="primary">miaA</name>
    <name evidence="14" type="ORF">FHE74_02400</name>
</gene>
<feature type="region of interest" description="Interaction with substrate tRNA" evidence="10">
    <location>
        <begin position="33"/>
        <end position="36"/>
    </location>
</feature>
<dbReference type="PANTHER" id="PTHR11088">
    <property type="entry name" value="TRNA DIMETHYLALLYLTRANSFERASE"/>
    <property type="match status" value="1"/>
</dbReference>
<dbReference type="InterPro" id="IPR027417">
    <property type="entry name" value="P-loop_NTPase"/>
</dbReference>
<dbReference type="FunFam" id="1.10.20.140:FF:000001">
    <property type="entry name" value="tRNA dimethylallyltransferase"/>
    <property type="match status" value="1"/>
</dbReference>
<dbReference type="GO" id="GO:0005524">
    <property type="term" value="F:ATP binding"/>
    <property type="evidence" value="ECO:0007669"/>
    <property type="project" value="UniProtKB-UniRule"/>
</dbReference>
<comment type="subunit">
    <text evidence="10">Monomer.</text>
</comment>
<evidence type="ECO:0000313" key="14">
    <source>
        <dbReference type="EMBL" id="TNL99453.1"/>
    </source>
</evidence>
<evidence type="ECO:0000313" key="15">
    <source>
        <dbReference type="Proteomes" id="UP000312032"/>
    </source>
</evidence>
<keyword evidence="15" id="KW-1185">Reference proteome</keyword>
<keyword evidence="6 10" id="KW-0547">Nucleotide-binding</keyword>
<dbReference type="RefSeq" id="WP_139465129.1">
    <property type="nucleotide sequence ID" value="NZ_VDHJ01000003.1"/>
</dbReference>
<comment type="similarity">
    <text evidence="3 10 13">Belongs to the IPP transferase family.</text>
</comment>